<reference evidence="1 2" key="1">
    <citation type="journal article" date="2015" name="Genome Announc.">
        <title>Genome sequencing of 18 francisella strains to aid in assay development and testing.</title>
        <authorList>
            <person name="Johnson S.L."/>
            <person name="Daligault H.E."/>
            <person name="Davenport K.W."/>
            <person name="Coyne S.R."/>
            <person name="Frey K.G."/>
            <person name="Koroleva G.I."/>
            <person name="Broomall S.M."/>
            <person name="Bishop-Lilly K.A."/>
            <person name="Bruce D.C."/>
            <person name="Chertkov O."/>
            <person name="Freitas T."/>
            <person name="Jaissle J."/>
            <person name="Ladner J.T."/>
            <person name="Rosenzweig C.N."/>
            <person name="Gibbons H.S."/>
            <person name="Palacios G.F."/>
            <person name="Redden C.L."/>
            <person name="Xu Y."/>
            <person name="Minogue T.D."/>
            <person name="Chain P.S."/>
        </authorList>
    </citation>
    <scope>NUCLEOTIDE SEQUENCE [LARGE SCALE GENOMIC DNA]</scope>
    <source>
        <strain evidence="1 2">GA01-2794</strain>
    </source>
</reference>
<dbReference type="InterPro" id="IPR021952">
    <property type="entry name" value="Flpp3-like"/>
</dbReference>
<accession>A0A0B6D472</accession>
<name>A0A0B6D472_9GAMM</name>
<proteinExistence type="predicted"/>
<evidence type="ECO:0000313" key="2">
    <source>
        <dbReference type="Proteomes" id="UP000031830"/>
    </source>
</evidence>
<organism evidence="1 2">
    <name type="scientific">Francisella philomiragia</name>
    <dbReference type="NCBI Taxonomy" id="28110"/>
    <lineage>
        <taxon>Bacteria</taxon>
        <taxon>Pseudomonadati</taxon>
        <taxon>Pseudomonadota</taxon>
        <taxon>Gammaproteobacteria</taxon>
        <taxon>Thiotrichales</taxon>
        <taxon>Francisellaceae</taxon>
        <taxon>Francisella</taxon>
    </lineage>
</organism>
<dbReference type="Proteomes" id="UP000031830">
    <property type="component" value="Chromosome"/>
</dbReference>
<dbReference type="EMBL" id="CP009440">
    <property type="protein sequence ID" value="AJI52433.1"/>
    <property type="molecule type" value="Genomic_DNA"/>
</dbReference>
<sequence length="152" mass="17052">MTTYKLMEMGIMSKIKSYIIAFIILPTFTSLLYNCSANNAPYYTQGGYYISTVNYSFDLVHNAVVSAVENDQTYTGATYKLDVDKSDGKYAIVRGINPNGDNNDYVEVEVSKKSANQTQLNIKYNNNGDALRSSALLEIIKDNLKQEDKNLK</sequence>
<protein>
    <recommendedName>
        <fullName evidence="3">DUF3568 domain-containing protein</fullName>
    </recommendedName>
</protein>
<dbReference type="Pfam" id="PF12092">
    <property type="entry name" value="DUF3568"/>
    <property type="match status" value="1"/>
</dbReference>
<gene>
    <name evidence="1" type="ORF">LA55_1451</name>
</gene>
<evidence type="ECO:0008006" key="3">
    <source>
        <dbReference type="Google" id="ProtNLM"/>
    </source>
</evidence>
<dbReference type="KEGG" id="fpz:LA55_1451"/>
<evidence type="ECO:0000313" key="1">
    <source>
        <dbReference type="EMBL" id="AJI52433.1"/>
    </source>
</evidence>
<dbReference type="RefSeq" id="WP_044526550.1">
    <property type="nucleotide sequence ID" value="NZ_CP009440.1"/>
</dbReference>
<dbReference type="AlphaFoldDB" id="A0A0B6D472"/>